<comment type="caution">
    <text evidence="1">The sequence shown here is derived from an EMBL/GenBank/DDBJ whole genome shotgun (WGS) entry which is preliminary data.</text>
</comment>
<evidence type="ECO:0008006" key="3">
    <source>
        <dbReference type="Google" id="ProtNLM"/>
    </source>
</evidence>
<evidence type="ECO:0000313" key="1">
    <source>
        <dbReference type="EMBL" id="MDC0682907.1"/>
    </source>
</evidence>
<evidence type="ECO:0000313" key="2">
    <source>
        <dbReference type="Proteomes" id="UP001217485"/>
    </source>
</evidence>
<proteinExistence type="predicted"/>
<dbReference type="RefSeq" id="WP_272101057.1">
    <property type="nucleotide sequence ID" value="NZ_JAQNDK010000004.1"/>
</dbReference>
<protein>
    <recommendedName>
        <fullName evidence="3">Flagellar motor switch protein FliG C-terminal domain-containing protein</fullName>
    </recommendedName>
</protein>
<accession>A0ABT5C8Y9</accession>
<sequence length="328" mass="36538">MNHIAKGRTMERAAEMRATGTDTSAFQTAFARLLTDPQAFERFYDDPARFAEENALSAGQMSALQSLDRDRLRWISGSLGLKRFYLVETYFPATFALLRRNKALSSVGRSFIATYRPIRSEHLIRAFRDALWFAELIERRVGQGELGLPYLMDVMRCELAEFIVWSDAACVESSNDFKSRNASRPSVTEEELLDGAVRAGRHVALREFSCDVLPFIQALVDGKAPPEPEPAPTLLLFGRIAVTDRVQKARVGGMIRSFLTRAVDGRPTREILGEIIEPQTDSAARRAVERDCCRTLQKLYALNFVTIEESVGPGARGRGDGEGPRSGA</sequence>
<organism evidence="1 2">
    <name type="scientific">Sorangium atrum</name>
    <dbReference type="NCBI Taxonomy" id="2995308"/>
    <lineage>
        <taxon>Bacteria</taxon>
        <taxon>Pseudomonadati</taxon>
        <taxon>Myxococcota</taxon>
        <taxon>Polyangia</taxon>
        <taxon>Polyangiales</taxon>
        <taxon>Polyangiaceae</taxon>
        <taxon>Sorangium</taxon>
    </lineage>
</organism>
<dbReference type="EMBL" id="JAQNDK010000004">
    <property type="protein sequence ID" value="MDC0682907.1"/>
    <property type="molecule type" value="Genomic_DNA"/>
</dbReference>
<gene>
    <name evidence="1" type="ORF">POL72_34590</name>
</gene>
<name>A0ABT5C8Y9_9BACT</name>
<reference evidence="1 2" key="1">
    <citation type="submission" date="2023-01" db="EMBL/GenBank/DDBJ databases">
        <title>Minimal conservation of predation-associated metabolite biosynthetic gene clusters underscores biosynthetic potential of Myxococcota including descriptions for ten novel species: Archangium lansinium sp. nov., Myxococcus landrumus sp. nov., Nannocystis bai.</title>
        <authorList>
            <person name="Ahearne A."/>
            <person name="Stevens C."/>
            <person name="Dowd S."/>
        </authorList>
    </citation>
    <scope>NUCLEOTIDE SEQUENCE [LARGE SCALE GENOMIC DNA]</scope>
    <source>
        <strain evidence="1 2">WIWO2</strain>
    </source>
</reference>
<dbReference type="Proteomes" id="UP001217485">
    <property type="component" value="Unassembled WGS sequence"/>
</dbReference>
<keyword evidence="2" id="KW-1185">Reference proteome</keyword>